<dbReference type="InterPro" id="IPR010280">
    <property type="entry name" value="U5_MeTrfase_fam"/>
</dbReference>
<keyword evidence="3 5" id="KW-0949">S-adenosyl-L-methionine</keyword>
<feature type="binding site" evidence="5">
    <location>
        <position position="396"/>
    </location>
    <ligand>
        <name>S-adenosyl-L-methionine</name>
        <dbReference type="ChEBI" id="CHEBI:59789"/>
    </ligand>
</feature>
<dbReference type="CDD" id="cd00590">
    <property type="entry name" value="RRM_SF"/>
    <property type="match status" value="1"/>
</dbReference>
<dbReference type="Pfam" id="PF05958">
    <property type="entry name" value="tRNA_U5-meth_tr"/>
    <property type="match status" value="1"/>
</dbReference>
<feature type="binding site" evidence="5">
    <location>
        <position position="448"/>
    </location>
    <ligand>
        <name>S-adenosyl-L-methionine</name>
        <dbReference type="ChEBI" id="CHEBI:59789"/>
    </ligand>
</feature>
<dbReference type="InterPro" id="IPR035979">
    <property type="entry name" value="RBD_domain_sf"/>
</dbReference>
<evidence type="ECO:0000256" key="4">
    <source>
        <dbReference type="PROSITE-ProRule" id="PRU00176"/>
    </source>
</evidence>
<dbReference type="Proteomes" id="UP000193560">
    <property type="component" value="Unassembled WGS sequence"/>
</dbReference>
<dbReference type="GO" id="GO:0006396">
    <property type="term" value="P:RNA processing"/>
    <property type="evidence" value="ECO:0007669"/>
    <property type="project" value="InterPro"/>
</dbReference>
<dbReference type="SUPFAM" id="SSF54928">
    <property type="entry name" value="RNA-binding domain, RBD"/>
    <property type="match status" value="1"/>
</dbReference>
<evidence type="ECO:0000256" key="6">
    <source>
        <dbReference type="SAM" id="MobiDB-lite"/>
    </source>
</evidence>
<feature type="region of interest" description="Disordered" evidence="6">
    <location>
        <begin position="122"/>
        <end position="142"/>
    </location>
</feature>
<keyword evidence="1 5" id="KW-0489">Methyltransferase</keyword>
<dbReference type="PANTHER" id="PTHR45904">
    <property type="entry name" value="TRNA (URACIL-5-)-METHYLTRANSFERASE"/>
    <property type="match status" value="1"/>
</dbReference>
<comment type="caution">
    <text evidence="8">The sequence shown here is derived from an EMBL/GenBank/DDBJ whole genome shotgun (WGS) entry which is preliminary data.</text>
</comment>
<gene>
    <name evidence="8" type="ORF">BCR42DRAFT_365696</name>
</gene>
<dbReference type="GO" id="GO:0008173">
    <property type="term" value="F:RNA methyltransferase activity"/>
    <property type="evidence" value="ECO:0007669"/>
    <property type="project" value="InterPro"/>
</dbReference>
<dbReference type="InterPro" id="IPR000504">
    <property type="entry name" value="RRM_dom"/>
</dbReference>
<evidence type="ECO:0000256" key="2">
    <source>
        <dbReference type="ARBA" id="ARBA00022679"/>
    </source>
</evidence>
<feature type="active site" description="Nucleophile" evidence="5">
    <location>
        <position position="524"/>
    </location>
</feature>
<dbReference type="AlphaFoldDB" id="A0A1X2IYN9"/>
<comment type="caution">
    <text evidence="5">Lacks conserved residue(s) required for the propagation of feature annotation.</text>
</comment>
<dbReference type="EMBL" id="MCGE01000002">
    <property type="protein sequence ID" value="ORZ24372.1"/>
    <property type="molecule type" value="Genomic_DNA"/>
</dbReference>
<keyword evidence="2 5" id="KW-0808">Transferase</keyword>
<keyword evidence="4" id="KW-0694">RNA-binding</keyword>
<dbReference type="GO" id="GO:0032259">
    <property type="term" value="P:methylation"/>
    <property type="evidence" value="ECO:0007669"/>
    <property type="project" value="UniProtKB-KW"/>
</dbReference>
<dbReference type="Gene3D" id="3.30.70.330">
    <property type="match status" value="1"/>
</dbReference>
<sequence length="585" mass="65774">MLKYARSLLDTVLGRKRTLEVDDTTENTNAGDENKRIKTDGGMVYQVTISNIPTCSNSYLKSHFLSKGIPRVKKAPEWNYAVVNFKDKKEAQSAVEKINGDVFKGNLLEAKLVEITEESHRTRFQNKKGKKGKKGKADDGVDLSHLTPAERLARQVTPLYYMPYEEQLKKKQSVGEGHLKSFKRELLRIKDISEASKKQIEWATKPETPWEVLDIIPSPEVEGYRTKCEFTIGKNLDGEPTVGFLLGLFRMGIVSVLEPSELKNIPDIAKKIAKSMEDYVRASEYPVYDREAKEGVWRTIMTKTQRTGDVMIVIQIKSEGLGIEKVDELKKDLVDYWTVRVKDQGIDVTTLLFQEWDGVSNGMTDRAETQVLYGDGYIFEELLGCRFRLSSSAFFQVNTPGTELMYSKCAEWCNLNNGKKTTLLDICCGTGTIGITMAKSVDKVIGVEMVPEAIVDAKANAARNGITNVTYYANKVEDRLDVFKRVGDEEIVAVLDPPRNGVHASVIRAIREAKHIDKVIFISCDAKQAGPNFTTLCRPQTSRHKGLPFKPVRAVSIDLFPHTDHCELMIEFARIKPEDIDGDGQ</sequence>
<evidence type="ECO:0000313" key="8">
    <source>
        <dbReference type="EMBL" id="ORZ24372.1"/>
    </source>
</evidence>
<comment type="similarity">
    <text evidence="5">Belongs to the class I-like SAM-binding methyltransferase superfamily. RNA M5U methyltransferase family.</text>
</comment>
<dbReference type="PROSITE" id="PS50102">
    <property type="entry name" value="RRM"/>
    <property type="match status" value="1"/>
</dbReference>
<dbReference type="STRING" id="90262.A0A1X2IYN9"/>
<dbReference type="InterPro" id="IPR012677">
    <property type="entry name" value="Nucleotide-bd_a/b_plait_sf"/>
</dbReference>
<accession>A0A1X2IYN9</accession>
<feature type="binding site" evidence="5">
    <location>
        <position position="496"/>
    </location>
    <ligand>
        <name>S-adenosyl-L-methionine</name>
        <dbReference type="ChEBI" id="CHEBI:59789"/>
    </ligand>
</feature>
<evidence type="ECO:0000259" key="7">
    <source>
        <dbReference type="PROSITE" id="PS50102"/>
    </source>
</evidence>
<dbReference type="SUPFAM" id="SSF53335">
    <property type="entry name" value="S-adenosyl-L-methionine-dependent methyltransferases"/>
    <property type="match status" value="1"/>
</dbReference>
<feature type="compositionally biased region" description="Basic residues" evidence="6">
    <location>
        <begin position="122"/>
        <end position="134"/>
    </location>
</feature>
<reference evidence="8 9" key="1">
    <citation type="submission" date="2016-07" db="EMBL/GenBank/DDBJ databases">
        <title>Pervasive Adenine N6-methylation of Active Genes in Fungi.</title>
        <authorList>
            <consortium name="DOE Joint Genome Institute"/>
            <person name="Mondo S.J."/>
            <person name="Dannebaum R.O."/>
            <person name="Kuo R.C."/>
            <person name="Labutti K."/>
            <person name="Haridas S."/>
            <person name="Kuo A."/>
            <person name="Salamov A."/>
            <person name="Ahrendt S.R."/>
            <person name="Lipzen A."/>
            <person name="Sullivan W."/>
            <person name="Andreopoulos W.B."/>
            <person name="Clum A."/>
            <person name="Lindquist E."/>
            <person name="Daum C."/>
            <person name="Ramamoorthy G.K."/>
            <person name="Gryganskyi A."/>
            <person name="Culley D."/>
            <person name="Magnuson J.K."/>
            <person name="James T.Y."/>
            <person name="O'Malley M.A."/>
            <person name="Stajich J.E."/>
            <person name="Spatafora J.W."/>
            <person name="Visel A."/>
            <person name="Grigoriev I.V."/>
        </authorList>
    </citation>
    <scope>NUCLEOTIDE SEQUENCE [LARGE SCALE GENOMIC DNA]</scope>
    <source>
        <strain evidence="8 9">NRRL 1336</strain>
    </source>
</reference>
<evidence type="ECO:0000256" key="5">
    <source>
        <dbReference type="PROSITE-ProRule" id="PRU01024"/>
    </source>
</evidence>
<dbReference type="Gene3D" id="2.40.50.1070">
    <property type="match status" value="1"/>
</dbReference>
<proteinExistence type="inferred from homology"/>
<dbReference type="GO" id="GO:0003723">
    <property type="term" value="F:RNA binding"/>
    <property type="evidence" value="ECO:0007669"/>
    <property type="project" value="UniProtKB-UniRule"/>
</dbReference>
<keyword evidence="9" id="KW-1185">Reference proteome</keyword>
<evidence type="ECO:0000256" key="3">
    <source>
        <dbReference type="ARBA" id="ARBA00022691"/>
    </source>
</evidence>
<evidence type="ECO:0000256" key="1">
    <source>
        <dbReference type="ARBA" id="ARBA00022603"/>
    </source>
</evidence>
<protein>
    <submittedName>
        <fullName evidence="8">S-adenosyl-L-methionine-dependent methyltransferase</fullName>
    </submittedName>
</protein>
<dbReference type="CDD" id="cd02440">
    <property type="entry name" value="AdoMet_MTases"/>
    <property type="match status" value="1"/>
</dbReference>
<dbReference type="PROSITE" id="PS51687">
    <property type="entry name" value="SAM_MT_RNA_M5U"/>
    <property type="match status" value="1"/>
</dbReference>
<dbReference type="Gene3D" id="3.40.50.150">
    <property type="entry name" value="Vaccinia Virus protein VP39"/>
    <property type="match status" value="1"/>
</dbReference>
<dbReference type="InterPro" id="IPR029063">
    <property type="entry name" value="SAM-dependent_MTases_sf"/>
</dbReference>
<organism evidence="8 9">
    <name type="scientific">Absidia repens</name>
    <dbReference type="NCBI Taxonomy" id="90262"/>
    <lineage>
        <taxon>Eukaryota</taxon>
        <taxon>Fungi</taxon>
        <taxon>Fungi incertae sedis</taxon>
        <taxon>Mucoromycota</taxon>
        <taxon>Mucoromycotina</taxon>
        <taxon>Mucoromycetes</taxon>
        <taxon>Mucorales</taxon>
        <taxon>Cunninghamellaceae</taxon>
        <taxon>Absidia</taxon>
    </lineage>
</organism>
<dbReference type="OrthoDB" id="10250660at2759"/>
<name>A0A1X2IYN9_9FUNG</name>
<feature type="domain" description="RRM" evidence="7">
    <location>
        <begin position="45"/>
        <end position="115"/>
    </location>
</feature>
<dbReference type="InterPro" id="IPR045850">
    <property type="entry name" value="TRM2_met"/>
</dbReference>
<dbReference type="PANTHER" id="PTHR45904:SF2">
    <property type="entry name" value="TRNA (URACIL-5-)-METHYLTRANSFERASE HOMOLOG A"/>
    <property type="match status" value="1"/>
</dbReference>
<evidence type="ECO:0000313" key="9">
    <source>
        <dbReference type="Proteomes" id="UP000193560"/>
    </source>
</evidence>